<reference evidence="10 11" key="1">
    <citation type="journal article" date="2010" name="Proc. Natl. Acad. Sci. U.S.A.">
        <title>Insights into evolution of multicellular fungi from the assembled chromosomes of the mushroom Coprinopsis cinerea (Coprinus cinereus).</title>
        <authorList>
            <person name="Stajich J.E."/>
            <person name="Wilke S.K."/>
            <person name="Ahren D."/>
            <person name="Au C.H."/>
            <person name="Birren B.W."/>
            <person name="Borodovsky M."/>
            <person name="Burns C."/>
            <person name="Canback B."/>
            <person name="Casselton L.A."/>
            <person name="Cheng C.K."/>
            <person name="Deng J."/>
            <person name="Dietrich F.S."/>
            <person name="Fargo D.C."/>
            <person name="Farman M.L."/>
            <person name="Gathman A.C."/>
            <person name="Goldberg J."/>
            <person name="Guigo R."/>
            <person name="Hoegger P.J."/>
            <person name="Hooker J.B."/>
            <person name="Huggins A."/>
            <person name="James T.Y."/>
            <person name="Kamada T."/>
            <person name="Kilaru S."/>
            <person name="Kodira C."/>
            <person name="Kues U."/>
            <person name="Kupfer D."/>
            <person name="Kwan H.S."/>
            <person name="Lomsadze A."/>
            <person name="Li W."/>
            <person name="Lilly W.W."/>
            <person name="Ma L.J."/>
            <person name="Mackey A.J."/>
            <person name="Manning G."/>
            <person name="Martin F."/>
            <person name="Muraguchi H."/>
            <person name="Natvig D.O."/>
            <person name="Palmerini H."/>
            <person name="Ramesh M.A."/>
            <person name="Rehmeyer C.J."/>
            <person name="Roe B.A."/>
            <person name="Shenoy N."/>
            <person name="Stanke M."/>
            <person name="Ter-Hovhannisyan V."/>
            <person name="Tunlid A."/>
            <person name="Velagapudi R."/>
            <person name="Vision T.J."/>
            <person name="Zeng Q."/>
            <person name="Zolan M.E."/>
            <person name="Pukkila P.J."/>
        </authorList>
    </citation>
    <scope>NUCLEOTIDE SEQUENCE [LARGE SCALE GENOMIC DNA]</scope>
    <source>
        <strain evidence="11">Okayama-7 / 130 / ATCC MYA-4618 / FGSC 9003</strain>
    </source>
</reference>
<dbReference type="GO" id="GO:0005829">
    <property type="term" value="C:cytosol"/>
    <property type="evidence" value="ECO:0007669"/>
    <property type="project" value="TreeGrafter"/>
</dbReference>
<keyword evidence="6 8" id="KW-0802">TPR repeat</keyword>
<dbReference type="GeneID" id="6006489"/>
<dbReference type="AlphaFoldDB" id="A8N5A6"/>
<dbReference type="GO" id="GO:0016560">
    <property type="term" value="P:protein import into peroxisome matrix, docking"/>
    <property type="evidence" value="ECO:0007669"/>
    <property type="project" value="TreeGrafter"/>
</dbReference>
<dbReference type="InParanoid" id="A8N5A6"/>
<dbReference type="InterPro" id="IPR019734">
    <property type="entry name" value="TPR_rpt"/>
</dbReference>
<evidence type="ECO:0000256" key="8">
    <source>
        <dbReference type="PROSITE-ProRule" id="PRU00339"/>
    </source>
</evidence>
<dbReference type="SMART" id="SM00028">
    <property type="entry name" value="TPR"/>
    <property type="match status" value="4"/>
</dbReference>
<keyword evidence="11" id="KW-1185">Reference proteome</keyword>
<accession>A8N5A6</accession>
<feature type="repeat" description="TPR" evidence="8">
    <location>
        <begin position="463"/>
        <end position="496"/>
    </location>
</feature>
<keyword evidence="5" id="KW-0677">Repeat</keyword>
<dbReference type="KEGG" id="cci:CC1G_04484"/>
<keyword evidence="4" id="KW-0963">Cytoplasm</keyword>
<dbReference type="STRING" id="240176.A8N5A6"/>
<dbReference type="PANTHER" id="PTHR10130">
    <property type="entry name" value="PEROXISOMAL TARGETING SIGNAL 1 RECEPTOR PEX5"/>
    <property type="match status" value="1"/>
</dbReference>
<evidence type="ECO:0000313" key="11">
    <source>
        <dbReference type="Proteomes" id="UP000001861"/>
    </source>
</evidence>
<dbReference type="OrthoDB" id="10006023at2759"/>
<evidence type="ECO:0000256" key="2">
    <source>
        <dbReference type="ARBA" id="ARBA00004496"/>
    </source>
</evidence>
<dbReference type="GO" id="GO:0005052">
    <property type="term" value="F:peroxisome matrix targeting signal-1 binding"/>
    <property type="evidence" value="ECO:0007669"/>
    <property type="project" value="TreeGrafter"/>
</dbReference>
<evidence type="ECO:0000256" key="4">
    <source>
        <dbReference type="ARBA" id="ARBA00022490"/>
    </source>
</evidence>
<feature type="region of interest" description="Disordered" evidence="9">
    <location>
        <begin position="36"/>
        <end position="60"/>
    </location>
</feature>
<evidence type="ECO:0000256" key="5">
    <source>
        <dbReference type="ARBA" id="ARBA00022737"/>
    </source>
</evidence>
<dbReference type="Proteomes" id="UP000001861">
    <property type="component" value="Unassembled WGS sequence"/>
</dbReference>
<dbReference type="PROSITE" id="PS50005">
    <property type="entry name" value="TPR"/>
    <property type="match status" value="3"/>
</dbReference>
<feature type="repeat" description="TPR" evidence="8">
    <location>
        <begin position="608"/>
        <end position="641"/>
    </location>
</feature>
<dbReference type="OMA" id="YTNENDR"/>
<comment type="caution">
    <text evidence="10">The sequence shown here is derived from an EMBL/GenBank/DDBJ whole genome shotgun (WGS) entry which is preliminary data.</text>
</comment>
<keyword evidence="7" id="KW-0576">Peroxisome</keyword>
<dbReference type="Gene3D" id="1.25.40.10">
    <property type="entry name" value="Tetratricopeptide repeat domain"/>
    <property type="match status" value="1"/>
</dbReference>
<dbReference type="Pfam" id="PF13181">
    <property type="entry name" value="TPR_8"/>
    <property type="match status" value="2"/>
</dbReference>
<evidence type="ECO:0000256" key="1">
    <source>
        <dbReference type="ARBA" id="ARBA00004275"/>
    </source>
</evidence>
<feature type="compositionally biased region" description="Low complexity" evidence="9">
    <location>
        <begin position="223"/>
        <end position="240"/>
    </location>
</feature>
<comment type="similarity">
    <text evidence="3">Belongs to the peroxisomal targeting signal receptor family.</text>
</comment>
<evidence type="ECO:0000256" key="7">
    <source>
        <dbReference type="ARBA" id="ARBA00023140"/>
    </source>
</evidence>
<dbReference type="eggNOG" id="KOG1125">
    <property type="taxonomic scope" value="Eukaryota"/>
</dbReference>
<evidence type="ECO:0000256" key="9">
    <source>
        <dbReference type="SAM" id="MobiDB-lite"/>
    </source>
</evidence>
<dbReference type="PROSITE" id="PS50293">
    <property type="entry name" value="TPR_REGION"/>
    <property type="match status" value="1"/>
</dbReference>
<dbReference type="EMBL" id="AACS02000003">
    <property type="protein sequence ID" value="EAU91716.1"/>
    <property type="molecule type" value="Genomic_DNA"/>
</dbReference>
<evidence type="ECO:0000256" key="6">
    <source>
        <dbReference type="ARBA" id="ARBA00022803"/>
    </source>
</evidence>
<proteinExistence type="inferred from homology"/>
<dbReference type="SUPFAM" id="SSF48452">
    <property type="entry name" value="TPR-like"/>
    <property type="match status" value="1"/>
</dbReference>
<feature type="repeat" description="TPR" evidence="8">
    <location>
        <begin position="574"/>
        <end position="607"/>
    </location>
</feature>
<dbReference type="RefSeq" id="XP_001830051.1">
    <property type="nucleotide sequence ID" value="XM_001829999.2"/>
</dbReference>
<dbReference type="Gene3D" id="6.10.280.230">
    <property type="match status" value="1"/>
</dbReference>
<dbReference type="GO" id="GO:0005778">
    <property type="term" value="C:peroxisomal membrane"/>
    <property type="evidence" value="ECO:0007669"/>
    <property type="project" value="TreeGrafter"/>
</dbReference>
<dbReference type="InterPro" id="IPR011990">
    <property type="entry name" value="TPR-like_helical_dom_sf"/>
</dbReference>
<keyword evidence="10" id="KW-0675">Receptor</keyword>
<dbReference type="Pfam" id="PF14559">
    <property type="entry name" value="TPR_19"/>
    <property type="match status" value="1"/>
</dbReference>
<organism evidence="10 11">
    <name type="scientific">Coprinopsis cinerea (strain Okayama-7 / 130 / ATCC MYA-4618 / FGSC 9003)</name>
    <name type="common">Inky cap fungus</name>
    <name type="synonym">Hormographiella aspergillata</name>
    <dbReference type="NCBI Taxonomy" id="240176"/>
    <lineage>
        <taxon>Eukaryota</taxon>
        <taxon>Fungi</taxon>
        <taxon>Dikarya</taxon>
        <taxon>Basidiomycota</taxon>
        <taxon>Agaricomycotina</taxon>
        <taxon>Agaricomycetes</taxon>
        <taxon>Agaricomycetidae</taxon>
        <taxon>Agaricales</taxon>
        <taxon>Agaricineae</taxon>
        <taxon>Psathyrellaceae</taxon>
        <taxon>Coprinopsis</taxon>
    </lineage>
</organism>
<feature type="region of interest" description="Disordered" evidence="9">
    <location>
        <begin position="217"/>
        <end position="242"/>
    </location>
</feature>
<dbReference type="InterPro" id="IPR024111">
    <property type="entry name" value="PEX5/PEX5L"/>
</dbReference>
<evidence type="ECO:0000313" key="10">
    <source>
        <dbReference type="EMBL" id="EAU91716.1"/>
    </source>
</evidence>
<dbReference type="VEuPathDB" id="FungiDB:CC1G_04484"/>
<protein>
    <submittedName>
        <fullName evidence="10">Peroxisomal targeting signal 1 receptor</fullName>
    </submittedName>
</protein>
<comment type="subcellular location">
    <subcellularLocation>
        <location evidence="2">Cytoplasm</location>
    </subcellularLocation>
    <subcellularLocation>
        <location evidence="1">Peroxisome</location>
    </subcellularLocation>
</comment>
<dbReference type="PANTHER" id="PTHR10130:SF0">
    <property type="entry name" value="GH08708P"/>
    <property type="match status" value="1"/>
</dbReference>
<evidence type="ECO:0000256" key="3">
    <source>
        <dbReference type="ARBA" id="ARBA00005348"/>
    </source>
</evidence>
<sequence>MALPMLVGGSECGPSNALKDLSRRFEQDRGVQQDFFNQARAGSSREAFRSQPAGGSATADQDAARFFSAANGPGGALGQLAPDGHFDVSALRQALPMHAHGPPALQQQAELPGAAATADWGMDFMQQAMGGTPMTQTYQPAQTSQAHAAHVHAPSINIQQGPTWNPGMSAFRMNTMQMQPGFMPQMQMQPQATAATTSKRISWDKEFSALELNVGPTSEHVPEVVQEQPQQEQSAPAQKQFDGDELARTAGMLLDHVQHETNPKFKKSQFLELMKQLRDGEVIVEGNQMVESDGTRTSASANVDVKGKGRAVDPVLGPLNTSAPRAFGLDGGSMAMHQQVNEPQTVHQDEGDVREEDPNDAYFRQENADYAKYWNDQQSARWGAKDTPETAMWDRLQEDWDKFEATTTGVKPVSTYQFQEQNPYLLGESSKSRHHLLHGGGRQAFLESVLELEAAVQRDMNNASIWYELGVKQQENEREHKALQALERAVELDPTHLPSWLALGISYTNDSNRTGTYEAISKWVEMNTKYADAVARFNAENPPRADMRLRDQFTRLIDCLIAMARSDLGSEVDADIQIALAVLLNTNEEYEKAQDCFRTALAVRPEDWLLYNRVGATMANSGKPEEALQYYYKALELNPTYIRARFNLGIACINLRRYEEAAQHVLDALLLQESDATMDSAGDKQDVISNALWDSLKTSCLHMQRADLATLCDLRDLDGFRKRFYG</sequence>
<gene>
    <name evidence="10" type="ORF">CC1G_04484</name>
</gene>
<name>A8N5A6_COPC7</name>